<dbReference type="GO" id="GO:0005737">
    <property type="term" value="C:cytoplasm"/>
    <property type="evidence" value="ECO:0007669"/>
    <property type="project" value="TreeGrafter"/>
</dbReference>
<evidence type="ECO:0000259" key="6">
    <source>
        <dbReference type="PROSITE" id="PS50011"/>
    </source>
</evidence>
<evidence type="ECO:0000256" key="4">
    <source>
        <dbReference type="ARBA" id="ARBA00022840"/>
    </source>
</evidence>
<dbReference type="Pfam" id="PF00069">
    <property type="entry name" value="Pkinase"/>
    <property type="match status" value="1"/>
</dbReference>
<accession>A0A6B2LXJ2</accession>
<protein>
    <recommendedName>
        <fullName evidence="6">Protein kinase domain-containing protein</fullName>
    </recommendedName>
</protein>
<dbReference type="GO" id="GO:0005524">
    <property type="term" value="F:ATP binding"/>
    <property type="evidence" value="ECO:0007669"/>
    <property type="project" value="UniProtKB-KW"/>
</dbReference>
<proteinExistence type="inferred from homology"/>
<dbReference type="Gene3D" id="1.10.510.10">
    <property type="entry name" value="Transferase(Phosphotransferase) domain 1"/>
    <property type="match status" value="1"/>
</dbReference>
<organism evidence="7">
    <name type="scientific">Arcella intermedia</name>
    <dbReference type="NCBI Taxonomy" id="1963864"/>
    <lineage>
        <taxon>Eukaryota</taxon>
        <taxon>Amoebozoa</taxon>
        <taxon>Tubulinea</taxon>
        <taxon>Elardia</taxon>
        <taxon>Arcellinida</taxon>
        <taxon>Sphaerothecina</taxon>
        <taxon>Arcellidae</taxon>
        <taxon>Arcella</taxon>
    </lineage>
</organism>
<evidence type="ECO:0000256" key="2">
    <source>
        <dbReference type="ARBA" id="ARBA00022741"/>
    </source>
</evidence>
<evidence type="ECO:0000256" key="3">
    <source>
        <dbReference type="ARBA" id="ARBA00022777"/>
    </source>
</evidence>
<dbReference type="PROSITE" id="PS50011">
    <property type="entry name" value="PROTEIN_KINASE_DOM"/>
    <property type="match status" value="1"/>
</dbReference>
<dbReference type="GO" id="GO:0005634">
    <property type="term" value="C:nucleus"/>
    <property type="evidence" value="ECO:0007669"/>
    <property type="project" value="TreeGrafter"/>
</dbReference>
<dbReference type="GO" id="GO:0004672">
    <property type="term" value="F:protein kinase activity"/>
    <property type="evidence" value="ECO:0007669"/>
    <property type="project" value="InterPro"/>
</dbReference>
<dbReference type="InterPro" id="IPR050339">
    <property type="entry name" value="CC_SR_Kinase"/>
</dbReference>
<dbReference type="PROSITE" id="PS00108">
    <property type="entry name" value="PROTEIN_KINASE_ST"/>
    <property type="match status" value="1"/>
</dbReference>
<keyword evidence="2" id="KW-0547">Nucleotide-binding</keyword>
<dbReference type="InterPro" id="IPR000719">
    <property type="entry name" value="Prot_kinase_dom"/>
</dbReference>
<dbReference type="InterPro" id="IPR008271">
    <property type="entry name" value="Ser/Thr_kinase_AS"/>
</dbReference>
<keyword evidence="4" id="KW-0067">ATP-binding</keyword>
<keyword evidence="3" id="KW-0418">Kinase</keyword>
<name>A0A6B2LXJ2_9EUKA</name>
<dbReference type="PANTHER" id="PTHR11042">
    <property type="entry name" value="EUKARYOTIC TRANSLATION INITIATION FACTOR 2-ALPHA KINASE EIF2-ALPHA KINASE -RELATED"/>
    <property type="match status" value="1"/>
</dbReference>
<sequence length="68" mass="7797">MRGSEIGWEKKWQWALEITEGLNYLHEIGMLHRDLKCDNILLDGLGRAKLGDLGVSQVDSLFQKNEQV</sequence>
<feature type="domain" description="Protein kinase" evidence="6">
    <location>
        <begin position="1"/>
        <end position="68"/>
    </location>
</feature>
<evidence type="ECO:0000313" key="7">
    <source>
        <dbReference type="EMBL" id="NDV41266.1"/>
    </source>
</evidence>
<reference evidence="7" key="1">
    <citation type="journal article" date="2020" name="J. Eukaryot. Microbiol.">
        <title>De novo Sequencing, Assembly and Annotation of the Transcriptome for the Free-Living Testate Amoeba Arcella intermedia.</title>
        <authorList>
            <person name="Ribeiro G.M."/>
            <person name="Porfirio-Sousa A.L."/>
            <person name="Maurer-Alcala X.X."/>
            <person name="Katz L.A."/>
            <person name="Lahr D.J.G."/>
        </authorList>
    </citation>
    <scope>NUCLEOTIDE SEQUENCE</scope>
</reference>
<evidence type="ECO:0000256" key="1">
    <source>
        <dbReference type="ARBA" id="ARBA00022679"/>
    </source>
</evidence>
<dbReference type="AlphaFoldDB" id="A0A6B2LXJ2"/>
<evidence type="ECO:0000256" key="5">
    <source>
        <dbReference type="ARBA" id="ARBA00037982"/>
    </source>
</evidence>
<dbReference type="EMBL" id="GIBP01012297">
    <property type="protein sequence ID" value="NDV41266.1"/>
    <property type="molecule type" value="Transcribed_RNA"/>
</dbReference>
<dbReference type="InterPro" id="IPR011009">
    <property type="entry name" value="Kinase-like_dom_sf"/>
</dbReference>
<dbReference type="SUPFAM" id="SSF56112">
    <property type="entry name" value="Protein kinase-like (PK-like)"/>
    <property type="match status" value="1"/>
</dbReference>
<comment type="similarity">
    <text evidence="5">Belongs to the protein kinase superfamily. Ser/Thr protein kinase family. GCN2 subfamily.</text>
</comment>
<keyword evidence="1" id="KW-0808">Transferase</keyword>